<evidence type="ECO:0000259" key="2">
    <source>
        <dbReference type="Pfam" id="PF00582"/>
    </source>
</evidence>
<sequence>MSTDGGAGVVLVGFDGSREASRAIAVGARVLPHLAARVVHVWAPPGADPALRERVTHHRGRLGDLGDLMLRECGIDAEHVAADGTALARAAGWSAEPLTRRSYGDPGAELALLASELRPAAMVVGSRGLGGASALLGSVSDLAVHHSPVPVLVVPPLLSWERARAATGPVVVAHDGSEGAGRAGAAAAALLPGRERIDVHVTASADEEGGPPDAVSVRAHGWGPRAIAEAIDAEAAARKAGVVVVGSRGRSTLRKLVLGSTAMAVLHHAHRPVLVVPAEAS</sequence>
<gene>
    <name evidence="3" type="ORF">ACFPEL_04790</name>
</gene>
<reference evidence="4" key="1">
    <citation type="journal article" date="2019" name="Int. J. Syst. Evol. Microbiol.">
        <title>The Global Catalogue of Microorganisms (GCM) 10K type strain sequencing project: providing services to taxonomists for standard genome sequencing and annotation.</title>
        <authorList>
            <consortium name="The Broad Institute Genomics Platform"/>
            <consortium name="The Broad Institute Genome Sequencing Center for Infectious Disease"/>
            <person name="Wu L."/>
            <person name="Ma J."/>
        </authorList>
    </citation>
    <scope>NUCLEOTIDE SEQUENCE [LARGE SCALE GENOMIC DNA]</scope>
    <source>
        <strain evidence="4">CCUG 50347</strain>
    </source>
</reference>
<feature type="domain" description="UspA" evidence="2">
    <location>
        <begin position="10"/>
        <end position="155"/>
    </location>
</feature>
<dbReference type="Pfam" id="PF00582">
    <property type="entry name" value="Usp"/>
    <property type="match status" value="2"/>
</dbReference>
<dbReference type="Proteomes" id="UP001595909">
    <property type="component" value="Unassembled WGS sequence"/>
</dbReference>
<keyword evidence="4" id="KW-1185">Reference proteome</keyword>
<proteinExistence type="inferred from homology"/>
<dbReference type="InterPro" id="IPR006016">
    <property type="entry name" value="UspA"/>
</dbReference>
<organism evidence="3 4">
    <name type="scientific">Actinomycetospora chibensis</name>
    <dbReference type="NCBI Taxonomy" id="663606"/>
    <lineage>
        <taxon>Bacteria</taxon>
        <taxon>Bacillati</taxon>
        <taxon>Actinomycetota</taxon>
        <taxon>Actinomycetes</taxon>
        <taxon>Pseudonocardiales</taxon>
        <taxon>Pseudonocardiaceae</taxon>
        <taxon>Actinomycetospora</taxon>
    </lineage>
</organism>
<name>A0ABV9RDT3_9PSEU</name>
<dbReference type="InterPro" id="IPR014729">
    <property type="entry name" value="Rossmann-like_a/b/a_fold"/>
</dbReference>
<comment type="caution">
    <text evidence="3">The sequence shown here is derived from an EMBL/GenBank/DDBJ whole genome shotgun (WGS) entry which is preliminary data.</text>
</comment>
<dbReference type="RefSeq" id="WP_274191425.1">
    <property type="nucleotide sequence ID" value="NZ_BAABHN010000009.1"/>
</dbReference>
<accession>A0ABV9RDT3</accession>
<evidence type="ECO:0000256" key="1">
    <source>
        <dbReference type="ARBA" id="ARBA00008791"/>
    </source>
</evidence>
<protein>
    <submittedName>
        <fullName evidence="3">Universal stress protein</fullName>
    </submittedName>
</protein>
<dbReference type="PRINTS" id="PR01438">
    <property type="entry name" value="UNVRSLSTRESS"/>
</dbReference>
<evidence type="ECO:0000313" key="3">
    <source>
        <dbReference type="EMBL" id="MFC4831719.1"/>
    </source>
</evidence>
<comment type="similarity">
    <text evidence="1">Belongs to the universal stress protein A family.</text>
</comment>
<evidence type="ECO:0000313" key="4">
    <source>
        <dbReference type="Proteomes" id="UP001595909"/>
    </source>
</evidence>
<dbReference type="InterPro" id="IPR006015">
    <property type="entry name" value="Universal_stress_UspA"/>
</dbReference>
<dbReference type="SUPFAM" id="SSF52402">
    <property type="entry name" value="Adenine nucleotide alpha hydrolases-like"/>
    <property type="match status" value="2"/>
</dbReference>
<feature type="domain" description="UspA" evidence="2">
    <location>
        <begin position="206"/>
        <end position="277"/>
    </location>
</feature>
<dbReference type="EMBL" id="JBHSIM010000009">
    <property type="protein sequence ID" value="MFC4831719.1"/>
    <property type="molecule type" value="Genomic_DNA"/>
</dbReference>
<dbReference type="Gene3D" id="3.40.50.620">
    <property type="entry name" value="HUPs"/>
    <property type="match status" value="2"/>
</dbReference>
<dbReference type="PANTHER" id="PTHR46268">
    <property type="entry name" value="STRESS RESPONSE PROTEIN NHAX"/>
    <property type="match status" value="1"/>
</dbReference>
<dbReference type="PANTHER" id="PTHR46268:SF6">
    <property type="entry name" value="UNIVERSAL STRESS PROTEIN UP12"/>
    <property type="match status" value="1"/>
</dbReference>